<reference evidence="3" key="1">
    <citation type="journal article" date="2019" name="Int. J. Syst. Evol. Microbiol.">
        <title>The Global Catalogue of Microorganisms (GCM) 10K type strain sequencing project: providing services to taxonomists for standard genome sequencing and annotation.</title>
        <authorList>
            <consortium name="The Broad Institute Genomics Platform"/>
            <consortium name="The Broad Institute Genome Sequencing Center for Infectious Disease"/>
            <person name="Wu L."/>
            <person name="Ma J."/>
        </authorList>
    </citation>
    <scope>NUCLEOTIDE SEQUENCE [LARGE SCALE GENOMIC DNA]</scope>
    <source>
        <strain evidence="3">CGMCC 1.15053</strain>
    </source>
</reference>
<gene>
    <name evidence="2" type="ORF">ACFPQ6_14265</name>
</gene>
<feature type="region of interest" description="Disordered" evidence="1">
    <location>
        <begin position="1"/>
        <end position="80"/>
    </location>
</feature>
<evidence type="ECO:0000313" key="3">
    <source>
        <dbReference type="Proteomes" id="UP001595979"/>
    </source>
</evidence>
<feature type="compositionally biased region" description="Basic and acidic residues" evidence="1">
    <location>
        <begin position="70"/>
        <end position="80"/>
    </location>
</feature>
<evidence type="ECO:0000313" key="2">
    <source>
        <dbReference type="EMBL" id="MFC5849474.1"/>
    </source>
</evidence>
<name>A0ABW1DNR5_9DEIO</name>
<proteinExistence type="predicted"/>
<dbReference type="Proteomes" id="UP001595979">
    <property type="component" value="Unassembled WGS sequence"/>
</dbReference>
<feature type="compositionally biased region" description="Low complexity" evidence="1">
    <location>
        <begin position="35"/>
        <end position="46"/>
    </location>
</feature>
<organism evidence="2 3">
    <name type="scientific">Deinococcus petrolearius</name>
    <dbReference type="NCBI Taxonomy" id="1751295"/>
    <lineage>
        <taxon>Bacteria</taxon>
        <taxon>Thermotogati</taxon>
        <taxon>Deinococcota</taxon>
        <taxon>Deinococci</taxon>
        <taxon>Deinococcales</taxon>
        <taxon>Deinococcaceae</taxon>
        <taxon>Deinococcus</taxon>
    </lineage>
</organism>
<feature type="compositionally biased region" description="Polar residues" evidence="1">
    <location>
        <begin position="49"/>
        <end position="69"/>
    </location>
</feature>
<comment type="caution">
    <text evidence="2">The sequence shown here is derived from an EMBL/GenBank/DDBJ whole genome shotgun (WGS) entry which is preliminary data.</text>
</comment>
<dbReference type="EMBL" id="JBHSOH010000020">
    <property type="protein sequence ID" value="MFC5849474.1"/>
    <property type="molecule type" value="Genomic_DNA"/>
</dbReference>
<dbReference type="RefSeq" id="WP_380050652.1">
    <property type="nucleotide sequence ID" value="NZ_JBHSOH010000020.1"/>
</dbReference>
<evidence type="ECO:0000256" key="1">
    <source>
        <dbReference type="SAM" id="MobiDB-lite"/>
    </source>
</evidence>
<sequence>MTKDSKPKPASAANVFGNKRSTGLVHSGRVTGGQPVNTDTTVTVPDYSGVQQEAVSVTQSVQRRASPTPSRDRSAEKDEGTVSIRISAAHGRKAAYAKAVMRVSFRGMMEQALDDWFEKHNVPDPPTGFGD</sequence>
<accession>A0ABW1DNR5</accession>
<keyword evidence="3" id="KW-1185">Reference proteome</keyword>
<protein>
    <submittedName>
        <fullName evidence="2">Uncharacterized protein</fullName>
    </submittedName>
</protein>